<keyword evidence="12" id="KW-0378">Hydrolase</keyword>
<evidence type="ECO:0000256" key="16">
    <source>
        <dbReference type="ARBA" id="ARBA00023136"/>
    </source>
</evidence>
<evidence type="ECO:0000256" key="19">
    <source>
        <dbReference type="PIRSR" id="PIRSR603187-1"/>
    </source>
</evidence>
<dbReference type="Proteomes" id="UP000321528">
    <property type="component" value="Unassembled WGS sequence"/>
</dbReference>
<keyword evidence="15" id="KW-0443">Lipid metabolism</keyword>
<evidence type="ECO:0000256" key="17">
    <source>
        <dbReference type="ARBA" id="ARBA00023237"/>
    </source>
</evidence>
<keyword evidence="9" id="KW-0812">Transmembrane</keyword>
<comment type="similarity">
    <text evidence="4">Belongs to the phospholipase A1 family.</text>
</comment>
<evidence type="ECO:0000256" key="13">
    <source>
        <dbReference type="ARBA" id="ARBA00022837"/>
    </source>
</evidence>
<dbReference type="InterPro" id="IPR036541">
    <property type="entry name" value="PLipase_A1_sf"/>
</dbReference>
<evidence type="ECO:0000313" key="23">
    <source>
        <dbReference type="Proteomes" id="UP000284189"/>
    </source>
</evidence>
<evidence type="ECO:0000256" key="3">
    <source>
        <dbReference type="ARBA" id="ARBA00004571"/>
    </source>
</evidence>
<keyword evidence="13 20" id="KW-0106">Calcium</keyword>
<evidence type="ECO:0000256" key="10">
    <source>
        <dbReference type="ARBA" id="ARBA00022723"/>
    </source>
</evidence>
<dbReference type="Proteomes" id="UP000284189">
    <property type="component" value="Unassembled WGS sequence"/>
</dbReference>
<comment type="cofactor">
    <cofactor evidence="20">
        <name>Ca(2+)</name>
        <dbReference type="ChEBI" id="CHEBI:29108"/>
    </cofactor>
    <text evidence="20">Binds 1 Ca(2+) ion per monomer.</text>
</comment>
<comment type="subunit">
    <text evidence="5">Homodimer; dimerization is reversible, and the dimeric form is the active one.</text>
</comment>
<evidence type="ECO:0000256" key="18">
    <source>
        <dbReference type="ARBA" id="ARBA00032375"/>
    </source>
</evidence>
<evidence type="ECO:0000256" key="1">
    <source>
        <dbReference type="ARBA" id="ARBA00000111"/>
    </source>
</evidence>
<evidence type="ECO:0000256" key="11">
    <source>
        <dbReference type="ARBA" id="ARBA00022729"/>
    </source>
</evidence>
<dbReference type="PANTHER" id="PTHR40457">
    <property type="entry name" value="PHOSPHOLIPASE A1"/>
    <property type="match status" value="1"/>
</dbReference>
<evidence type="ECO:0000313" key="22">
    <source>
        <dbReference type="EMBL" id="TXK01763.1"/>
    </source>
</evidence>
<proteinExistence type="inferred from homology"/>
<dbReference type="GO" id="GO:0009279">
    <property type="term" value="C:cell outer membrane"/>
    <property type="evidence" value="ECO:0007669"/>
    <property type="project" value="UniProtKB-SubCell"/>
</dbReference>
<keyword evidence="14" id="KW-0442">Lipid degradation</keyword>
<dbReference type="AlphaFoldDB" id="A0A418N6L1"/>
<keyword evidence="17" id="KW-0998">Cell outer membrane</keyword>
<evidence type="ECO:0000256" key="20">
    <source>
        <dbReference type="PIRSR" id="PIRSR603187-2"/>
    </source>
</evidence>
<name>A0A418N6L1_9FLAO</name>
<keyword evidence="16" id="KW-0472">Membrane</keyword>
<feature type="binding site" description="in dimeric form" evidence="20">
    <location>
        <position position="143"/>
    </location>
    <ligand>
        <name>Ca(2+)</name>
        <dbReference type="ChEBI" id="CHEBI:29108"/>
        <label>1</label>
    </ligand>
</feature>
<evidence type="ECO:0000256" key="8">
    <source>
        <dbReference type="ARBA" id="ARBA00022452"/>
    </source>
</evidence>
<sequence length="284" mass="33087">MPKTAVVIHFIFVLLFLGQVVHSQSDYPTKNQVLDTVLPSFSIYKDAYFITGVPTNSSISKETADAKYQISFKQLILRGELPFNSHLFLTYTQKAFWNVYEFSSPFQEVNFNPGIGLGAPVFDRHDRLKGLVEMKLEHESNGRDSIYSRSWNSLSLNYNTRLGEKLMVGIKGWLPFVYKEDNPDLLNYIGFGELSFFYDFSDKLKLDVNMRKGNQWDWKGRVRTRLSLRLSETTNQHLMLEWYTGYGESLITYDQSRSMIRLGYLIKSPDLNILKRKKNKKPNR</sequence>
<dbReference type="GO" id="GO:0046872">
    <property type="term" value="F:metal ion binding"/>
    <property type="evidence" value="ECO:0007669"/>
    <property type="project" value="UniProtKB-KW"/>
</dbReference>
<feature type="active site" description="Proton acceptor" evidence="19">
    <location>
        <position position="138"/>
    </location>
</feature>
<feature type="binding site" description="in dimeric form" evidence="20">
    <location>
        <position position="181"/>
    </location>
    <ligand>
        <name>Ca(2+)</name>
        <dbReference type="ChEBI" id="CHEBI:29108"/>
        <label>1</label>
    </ligand>
</feature>
<dbReference type="Gene3D" id="2.40.230.10">
    <property type="entry name" value="Phospholipase A1"/>
    <property type="match status" value="1"/>
</dbReference>
<keyword evidence="11" id="KW-0732">Signal</keyword>
<keyword evidence="8" id="KW-1134">Transmembrane beta strand</keyword>
<evidence type="ECO:0000256" key="4">
    <source>
        <dbReference type="ARBA" id="ARBA00010525"/>
    </source>
</evidence>
<dbReference type="GO" id="GO:0016042">
    <property type="term" value="P:lipid catabolic process"/>
    <property type="evidence" value="ECO:0007669"/>
    <property type="project" value="UniProtKB-KW"/>
</dbReference>
<dbReference type="EMBL" id="QXFJ01000025">
    <property type="protein sequence ID" value="RIV70166.1"/>
    <property type="molecule type" value="Genomic_DNA"/>
</dbReference>
<dbReference type="SUPFAM" id="SSF56931">
    <property type="entry name" value="Outer membrane phospholipase A (OMPLA)"/>
    <property type="match status" value="1"/>
</dbReference>
<dbReference type="EMBL" id="VNWL01000024">
    <property type="protein sequence ID" value="TXK01763.1"/>
    <property type="molecule type" value="Genomic_DNA"/>
</dbReference>
<dbReference type="OrthoDB" id="188433at2"/>
<dbReference type="PRINTS" id="PR01486">
    <property type="entry name" value="PHPHLIPASEA1"/>
</dbReference>
<evidence type="ECO:0000313" key="24">
    <source>
        <dbReference type="Proteomes" id="UP000321528"/>
    </source>
</evidence>
<dbReference type="InterPro" id="IPR003187">
    <property type="entry name" value="PLipase_A1"/>
</dbReference>
<evidence type="ECO:0000256" key="5">
    <source>
        <dbReference type="ARBA" id="ARBA00011702"/>
    </source>
</evidence>
<dbReference type="EC" id="3.1.1.4" evidence="7"/>
<evidence type="ECO:0000256" key="2">
    <source>
        <dbReference type="ARBA" id="ARBA00001604"/>
    </source>
</evidence>
<protein>
    <recommendedName>
        <fullName evidence="18">Phosphatidylcholine 1-acylhydrolase</fullName>
        <ecNumber evidence="6">3.1.1.32</ecNumber>
        <ecNumber evidence="7">3.1.1.4</ecNumber>
    </recommendedName>
</protein>
<keyword evidence="24" id="KW-1185">Reference proteome</keyword>
<comment type="caution">
    <text evidence="21">The sequence shown here is derived from an EMBL/GenBank/DDBJ whole genome shotgun (WGS) entry which is preliminary data.</text>
</comment>
<comment type="catalytic activity">
    <reaction evidence="1">
        <text>a 1,2-diacyl-sn-glycero-3-phosphocholine + H2O = a 2-acyl-sn-glycero-3-phosphocholine + a fatty acid + H(+)</text>
        <dbReference type="Rhea" id="RHEA:18689"/>
        <dbReference type="ChEBI" id="CHEBI:15377"/>
        <dbReference type="ChEBI" id="CHEBI:15378"/>
        <dbReference type="ChEBI" id="CHEBI:28868"/>
        <dbReference type="ChEBI" id="CHEBI:57643"/>
        <dbReference type="ChEBI" id="CHEBI:57875"/>
        <dbReference type="EC" id="3.1.1.32"/>
    </reaction>
</comment>
<dbReference type="PANTHER" id="PTHR40457:SF1">
    <property type="entry name" value="PHOSPHOLIPASE A1"/>
    <property type="match status" value="1"/>
</dbReference>
<organism evidence="21 23">
    <name type="scientific">Flagellimonas aequoris</name>
    <dbReference type="NCBI Taxonomy" id="2306997"/>
    <lineage>
        <taxon>Bacteria</taxon>
        <taxon>Pseudomonadati</taxon>
        <taxon>Bacteroidota</taxon>
        <taxon>Flavobacteriia</taxon>
        <taxon>Flavobacteriales</taxon>
        <taxon>Flavobacteriaceae</taxon>
        <taxon>Flagellimonas</taxon>
    </lineage>
</organism>
<evidence type="ECO:0000256" key="9">
    <source>
        <dbReference type="ARBA" id="ARBA00022692"/>
    </source>
</evidence>
<evidence type="ECO:0000256" key="6">
    <source>
        <dbReference type="ARBA" id="ARBA00013179"/>
    </source>
</evidence>
<evidence type="ECO:0000256" key="15">
    <source>
        <dbReference type="ARBA" id="ARBA00023098"/>
    </source>
</evidence>
<dbReference type="GO" id="GO:0008970">
    <property type="term" value="F:phospholipase A1 activity"/>
    <property type="evidence" value="ECO:0007669"/>
    <property type="project" value="UniProtKB-EC"/>
</dbReference>
<dbReference type="EC" id="3.1.1.32" evidence="6"/>
<evidence type="ECO:0000256" key="12">
    <source>
        <dbReference type="ARBA" id="ARBA00022801"/>
    </source>
</evidence>
<keyword evidence="10 20" id="KW-0479">Metal-binding</keyword>
<accession>A0A418N6L1</accession>
<gene>
    <name evidence="21" type="ORF">D2U88_11120</name>
    <name evidence="22" type="ORF">FQ019_11025</name>
</gene>
<comment type="catalytic activity">
    <reaction evidence="2">
        <text>a 1,2-diacyl-sn-glycero-3-phosphocholine + H2O = a 1-acyl-sn-glycero-3-phosphocholine + a fatty acid + H(+)</text>
        <dbReference type="Rhea" id="RHEA:15801"/>
        <dbReference type="ChEBI" id="CHEBI:15377"/>
        <dbReference type="ChEBI" id="CHEBI:15378"/>
        <dbReference type="ChEBI" id="CHEBI:28868"/>
        <dbReference type="ChEBI" id="CHEBI:57643"/>
        <dbReference type="ChEBI" id="CHEBI:58168"/>
        <dbReference type="EC" id="3.1.1.4"/>
    </reaction>
</comment>
<dbReference type="GO" id="GO:0004623">
    <property type="term" value="F:phospholipase A2 activity"/>
    <property type="evidence" value="ECO:0007669"/>
    <property type="project" value="UniProtKB-EC"/>
</dbReference>
<feature type="binding site" description="in dimeric form" evidence="20">
    <location>
        <position position="103"/>
    </location>
    <ligand>
        <name>Ca(2+)</name>
        <dbReference type="ChEBI" id="CHEBI:29108"/>
        <label>1</label>
    </ligand>
</feature>
<dbReference type="Pfam" id="PF02253">
    <property type="entry name" value="PLA1"/>
    <property type="match status" value="1"/>
</dbReference>
<feature type="active site" description="Nucleophile" evidence="19">
    <location>
        <position position="140"/>
    </location>
</feature>
<comment type="subcellular location">
    <subcellularLocation>
        <location evidence="3">Cell outer membrane</location>
        <topology evidence="3">Multi-pass membrane protein</topology>
    </subcellularLocation>
</comment>
<feature type="binding site" description="in dimeric form" evidence="20">
    <location>
        <position position="148"/>
    </location>
    <ligand>
        <name>Ca(2+)</name>
        <dbReference type="ChEBI" id="CHEBI:29108"/>
        <label>1</label>
    </ligand>
</feature>
<evidence type="ECO:0000256" key="14">
    <source>
        <dbReference type="ARBA" id="ARBA00022963"/>
    </source>
</evidence>
<evidence type="ECO:0000256" key="7">
    <source>
        <dbReference type="ARBA" id="ARBA00013278"/>
    </source>
</evidence>
<reference evidence="22 24" key="2">
    <citation type="submission" date="2019-07" db="EMBL/GenBank/DDBJ databases">
        <title>Draft genome of two Muricauda strains isolated from deep sea.</title>
        <authorList>
            <person name="Sun C."/>
        </authorList>
    </citation>
    <scope>NUCLEOTIDE SEQUENCE [LARGE SCALE GENOMIC DNA]</scope>
    <source>
        <strain evidence="22 24">NH166</strain>
    </source>
</reference>
<evidence type="ECO:0000313" key="21">
    <source>
        <dbReference type="EMBL" id="RIV70166.1"/>
    </source>
</evidence>
<reference evidence="21 23" key="1">
    <citation type="submission" date="2018-08" db="EMBL/GenBank/DDBJ databases">
        <title>Proposal of Muricauda 72 sp.nov. and Muricauda NH166 sp.nov., isolated from seawater.</title>
        <authorList>
            <person name="Cheng H."/>
            <person name="Wu Y.-H."/>
            <person name="Guo L.-L."/>
            <person name="Xu X.-W."/>
        </authorList>
    </citation>
    <scope>NUCLEOTIDE SEQUENCE [LARGE SCALE GENOMIC DNA]</scope>
    <source>
        <strain evidence="21 23">NH166</strain>
    </source>
</reference>